<evidence type="ECO:0000256" key="4">
    <source>
        <dbReference type="ARBA" id="ARBA00022553"/>
    </source>
</evidence>
<evidence type="ECO:0000256" key="7">
    <source>
        <dbReference type="ARBA" id="ARBA00022777"/>
    </source>
</evidence>
<dbReference type="InterPro" id="IPR003661">
    <property type="entry name" value="HisK_dim/P_dom"/>
</dbReference>
<keyword evidence="15" id="KW-1185">Reference proteome</keyword>
<evidence type="ECO:0000256" key="11">
    <source>
        <dbReference type="SAM" id="Phobius"/>
    </source>
</evidence>
<dbReference type="EC" id="2.7.13.3" evidence="3"/>
<proteinExistence type="predicted"/>
<dbReference type="EMBL" id="FNDJ01000002">
    <property type="protein sequence ID" value="SDH59223.1"/>
    <property type="molecule type" value="Genomic_DNA"/>
</dbReference>
<dbReference type="SUPFAM" id="SSF55874">
    <property type="entry name" value="ATPase domain of HSP90 chaperone/DNA topoisomerase II/histidine kinase"/>
    <property type="match status" value="1"/>
</dbReference>
<dbReference type="PANTHER" id="PTHR45436:SF5">
    <property type="entry name" value="SENSOR HISTIDINE KINASE TRCS"/>
    <property type="match status" value="1"/>
</dbReference>
<evidence type="ECO:0000256" key="8">
    <source>
        <dbReference type="ARBA" id="ARBA00022989"/>
    </source>
</evidence>
<dbReference type="SMART" id="SM00388">
    <property type="entry name" value="HisKA"/>
    <property type="match status" value="1"/>
</dbReference>
<evidence type="ECO:0000313" key="14">
    <source>
        <dbReference type="EMBL" id="SDH59223.1"/>
    </source>
</evidence>
<comment type="catalytic activity">
    <reaction evidence="1">
        <text>ATP + protein L-histidine = ADP + protein N-phospho-L-histidine.</text>
        <dbReference type="EC" id="2.7.13.3"/>
    </reaction>
</comment>
<dbReference type="InterPro" id="IPR036097">
    <property type="entry name" value="HisK_dim/P_sf"/>
</dbReference>
<comment type="subcellular location">
    <subcellularLocation>
        <location evidence="2">Cell membrane</location>
    </subcellularLocation>
</comment>
<dbReference type="Gene3D" id="3.30.565.10">
    <property type="entry name" value="Histidine kinase-like ATPase, C-terminal domain"/>
    <property type="match status" value="1"/>
</dbReference>
<sequence length="455" mass="49025">MSPRLGRLSVQARLIVVTAVLSLIGLTAIGMAIDVLIRDRIEENVFSGTQRAAMQCLGALSTGRSIPNTASGADLLQLVDSSGRVVAANSAAAGRPRLSTAWPSSHERTSNGTECAGGECVMFTAGRPSPQEEQLLWHGDSHVVYAGRARPAILEPPNLEFSVTAGVLGVTALMTSVASLLISRTLQPVEAMRTKIAEITVSDLGQRVPTLPGRDAIARLARTANRTLARLQEAVELQQRYSSMVSHELRTPLTGLRTRLEEALTYPDVDPYDAMRDALATMERVQVLIDEMLLLTRVTTSSPHSPERVDLSALVREETADCGANLTTRVWVQPGLQVRGSRVQLAEVLTNLLANAQRHACGQVEVSVKRADGHAVLTVADDGCGIAPEDRERVFDPFVRLPDGRARDPHGSGLGLAICRAIAHAHQGTLCVEESRRGARFVLRLPLTEPTPDHE</sequence>
<dbReference type="STRING" id="633440.SAMN05421869_102623"/>
<feature type="transmembrane region" description="Helical" evidence="11">
    <location>
        <begin position="12"/>
        <end position="37"/>
    </location>
</feature>
<evidence type="ECO:0000256" key="10">
    <source>
        <dbReference type="ARBA" id="ARBA00023136"/>
    </source>
</evidence>
<evidence type="ECO:0000256" key="1">
    <source>
        <dbReference type="ARBA" id="ARBA00000085"/>
    </source>
</evidence>
<dbReference type="GO" id="GO:0005886">
    <property type="term" value="C:plasma membrane"/>
    <property type="evidence" value="ECO:0007669"/>
    <property type="project" value="UniProtKB-SubCell"/>
</dbReference>
<dbReference type="PANTHER" id="PTHR45436">
    <property type="entry name" value="SENSOR HISTIDINE KINASE YKOH"/>
    <property type="match status" value="1"/>
</dbReference>
<dbReference type="GO" id="GO:0000155">
    <property type="term" value="F:phosphorelay sensor kinase activity"/>
    <property type="evidence" value="ECO:0007669"/>
    <property type="project" value="InterPro"/>
</dbReference>
<dbReference type="InterPro" id="IPR050428">
    <property type="entry name" value="TCS_sensor_his_kinase"/>
</dbReference>
<dbReference type="Pfam" id="PF02518">
    <property type="entry name" value="HATPase_c"/>
    <property type="match status" value="1"/>
</dbReference>
<dbReference type="PROSITE" id="PS50109">
    <property type="entry name" value="HIS_KIN"/>
    <property type="match status" value="1"/>
</dbReference>
<keyword evidence="8 11" id="KW-1133">Transmembrane helix</keyword>
<keyword evidence="4" id="KW-0597">Phosphoprotein</keyword>
<name>A0A1G8DNF1_9ACTN</name>
<dbReference type="InterPro" id="IPR036890">
    <property type="entry name" value="HATPase_C_sf"/>
</dbReference>
<dbReference type="Gene3D" id="1.10.287.130">
    <property type="match status" value="1"/>
</dbReference>
<dbReference type="Pfam" id="PF00512">
    <property type="entry name" value="HisKA"/>
    <property type="match status" value="1"/>
</dbReference>
<evidence type="ECO:0000256" key="9">
    <source>
        <dbReference type="ARBA" id="ARBA00023012"/>
    </source>
</evidence>
<evidence type="ECO:0000313" key="15">
    <source>
        <dbReference type="Proteomes" id="UP000199202"/>
    </source>
</evidence>
<reference evidence="14 15" key="1">
    <citation type="submission" date="2016-10" db="EMBL/GenBank/DDBJ databases">
        <authorList>
            <person name="de Groot N.N."/>
        </authorList>
    </citation>
    <scope>NUCLEOTIDE SEQUENCE [LARGE SCALE GENOMIC DNA]</scope>
    <source>
        <strain evidence="14 15">CGMCC 4.6533</strain>
    </source>
</reference>
<dbReference type="PRINTS" id="PR00344">
    <property type="entry name" value="BCTRLSENSOR"/>
</dbReference>
<feature type="domain" description="HAMP" evidence="13">
    <location>
        <begin position="183"/>
        <end position="236"/>
    </location>
</feature>
<accession>A0A1G8DNF1</accession>
<keyword evidence="9" id="KW-0902">Two-component regulatory system</keyword>
<dbReference type="SUPFAM" id="SSF47384">
    <property type="entry name" value="Homodimeric domain of signal transducing histidine kinase"/>
    <property type="match status" value="1"/>
</dbReference>
<dbReference type="AlphaFoldDB" id="A0A1G8DNF1"/>
<evidence type="ECO:0000259" key="13">
    <source>
        <dbReference type="PROSITE" id="PS50885"/>
    </source>
</evidence>
<dbReference type="RefSeq" id="WP_090929865.1">
    <property type="nucleotide sequence ID" value="NZ_FNDJ01000002.1"/>
</dbReference>
<evidence type="ECO:0000256" key="5">
    <source>
        <dbReference type="ARBA" id="ARBA00022679"/>
    </source>
</evidence>
<dbReference type="InterPro" id="IPR003594">
    <property type="entry name" value="HATPase_dom"/>
</dbReference>
<dbReference type="SMART" id="SM00387">
    <property type="entry name" value="HATPase_c"/>
    <property type="match status" value="1"/>
</dbReference>
<protein>
    <recommendedName>
        <fullName evidence="3">histidine kinase</fullName>
        <ecNumber evidence="3">2.7.13.3</ecNumber>
    </recommendedName>
</protein>
<dbReference type="Proteomes" id="UP000199202">
    <property type="component" value="Unassembled WGS sequence"/>
</dbReference>
<dbReference type="InterPro" id="IPR004358">
    <property type="entry name" value="Sig_transdc_His_kin-like_C"/>
</dbReference>
<keyword evidence="6 11" id="KW-0812">Transmembrane</keyword>
<dbReference type="PROSITE" id="PS50885">
    <property type="entry name" value="HAMP"/>
    <property type="match status" value="1"/>
</dbReference>
<evidence type="ECO:0000259" key="12">
    <source>
        <dbReference type="PROSITE" id="PS50109"/>
    </source>
</evidence>
<evidence type="ECO:0000256" key="2">
    <source>
        <dbReference type="ARBA" id="ARBA00004236"/>
    </source>
</evidence>
<dbReference type="OrthoDB" id="9786919at2"/>
<keyword evidence="5" id="KW-0808">Transferase</keyword>
<dbReference type="SMART" id="SM00304">
    <property type="entry name" value="HAMP"/>
    <property type="match status" value="1"/>
</dbReference>
<evidence type="ECO:0000256" key="3">
    <source>
        <dbReference type="ARBA" id="ARBA00012438"/>
    </source>
</evidence>
<dbReference type="InterPro" id="IPR003660">
    <property type="entry name" value="HAMP_dom"/>
</dbReference>
<evidence type="ECO:0000256" key="6">
    <source>
        <dbReference type="ARBA" id="ARBA00022692"/>
    </source>
</evidence>
<feature type="domain" description="Histidine kinase" evidence="12">
    <location>
        <begin position="244"/>
        <end position="449"/>
    </location>
</feature>
<organism evidence="14 15">
    <name type="scientific">Nonomuraea jiangxiensis</name>
    <dbReference type="NCBI Taxonomy" id="633440"/>
    <lineage>
        <taxon>Bacteria</taxon>
        <taxon>Bacillati</taxon>
        <taxon>Actinomycetota</taxon>
        <taxon>Actinomycetes</taxon>
        <taxon>Streptosporangiales</taxon>
        <taxon>Streptosporangiaceae</taxon>
        <taxon>Nonomuraea</taxon>
    </lineage>
</organism>
<gene>
    <name evidence="14" type="ORF">SAMN05421869_102623</name>
</gene>
<keyword evidence="7 14" id="KW-0418">Kinase</keyword>
<keyword evidence="10 11" id="KW-0472">Membrane</keyword>
<dbReference type="InterPro" id="IPR005467">
    <property type="entry name" value="His_kinase_dom"/>
</dbReference>
<dbReference type="CDD" id="cd00082">
    <property type="entry name" value="HisKA"/>
    <property type="match status" value="1"/>
</dbReference>